<evidence type="ECO:0000256" key="1">
    <source>
        <dbReference type="SAM" id="SignalP"/>
    </source>
</evidence>
<dbReference type="Proteomes" id="UP000250928">
    <property type="component" value="Unassembled WGS sequence"/>
</dbReference>
<dbReference type="SUPFAM" id="SSF48452">
    <property type="entry name" value="TPR-like"/>
    <property type="match status" value="1"/>
</dbReference>
<name>A0A6N4DWG4_9GAMM</name>
<feature type="signal peptide" evidence="1">
    <location>
        <begin position="1"/>
        <end position="25"/>
    </location>
</feature>
<sequence length="174" mass="19068">MNKLRSMFWSLCAVLLLQGCIGAPARTSAPVRQPGPTVPPPVEPAAAPGEARVRVYEPPQVALAAPLHSKAVQALLERSEQQRLESDLDGAVTTIERALRLESRNAHLWNRLAHLRYEQGRRTLAAELAAKSNALAARDLGLKRDNWLLIAAARRSVGDARGARDAERKARTLY</sequence>
<dbReference type="PROSITE" id="PS51257">
    <property type="entry name" value="PROKAR_LIPOPROTEIN"/>
    <property type="match status" value="1"/>
</dbReference>
<proteinExistence type="predicted"/>
<accession>A0A6N4DWG4</accession>
<evidence type="ECO:0000313" key="2">
    <source>
        <dbReference type="EMBL" id="PUE03304.1"/>
    </source>
</evidence>
<gene>
    <name evidence="2" type="ORF">C3L24_04755</name>
</gene>
<dbReference type="Gene3D" id="1.25.40.10">
    <property type="entry name" value="Tetratricopeptide repeat domain"/>
    <property type="match status" value="1"/>
</dbReference>
<reference evidence="2 3" key="1">
    <citation type="submission" date="2018-01" db="EMBL/GenBank/DDBJ databases">
        <title>Novel co-symbiosis in the lucinid bivalve Phacoides pectinatus.</title>
        <authorList>
            <person name="Lim S.J."/>
            <person name="Davis B.G."/>
            <person name="Gill D.E."/>
            <person name="Engel A.S."/>
            <person name="Anderson L.C."/>
            <person name="Campbell B.J."/>
        </authorList>
    </citation>
    <scope>NUCLEOTIDE SEQUENCE [LARGE SCALE GENOMIC DNA]</scope>
    <source>
        <strain evidence="2">N3_P5</strain>
    </source>
</reference>
<comment type="caution">
    <text evidence="2">The sequence shown here is derived from an EMBL/GenBank/DDBJ whole genome shotgun (WGS) entry which is preliminary data.</text>
</comment>
<dbReference type="EMBL" id="PQCO01000161">
    <property type="protein sequence ID" value="PUE03304.1"/>
    <property type="molecule type" value="Genomic_DNA"/>
</dbReference>
<evidence type="ECO:0000313" key="3">
    <source>
        <dbReference type="Proteomes" id="UP000250928"/>
    </source>
</evidence>
<organism evidence="2 3">
    <name type="scientific">Candidatus Sedimenticola endophacoides</name>
    <dbReference type="NCBI Taxonomy" id="2548426"/>
    <lineage>
        <taxon>Bacteria</taxon>
        <taxon>Pseudomonadati</taxon>
        <taxon>Pseudomonadota</taxon>
        <taxon>Gammaproteobacteria</taxon>
        <taxon>Chromatiales</taxon>
        <taxon>Sedimenticolaceae</taxon>
        <taxon>Sedimenticola</taxon>
    </lineage>
</organism>
<feature type="chain" id="PRO_5026730449" evidence="1">
    <location>
        <begin position="26"/>
        <end position="174"/>
    </location>
</feature>
<protein>
    <submittedName>
        <fullName evidence="2">Uncharacterized protein</fullName>
    </submittedName>
</protein>
<keyword evidence="1" id="KW-0732">Signal</keyword>
<dbReference type="AlphaFoldDB" id="A0A6N4DWG4"/>
<dbReference type="InterPro" id="IPR011990">
    <property type="entry name" value="TPR-like_helical_dom_sf"/>
</dbReference>